<reference evidence="2 3" key="1">
    <citation type="submission" date="2021-04" db="EMBL/GenBank/DDBJ databases">
        <title>Nocardia tengchongensis.</title>
        <authorList>
            <person name="Zhuang k."/>
            <person name="Ran Y."/>
            <person name="Li W."/>
        </authorList>
    </citation>
    <scope>NUCLEOTIDE SEQUENCE [LARGE SCALE GENOMIC DNA]</scope>
    <source>
        <strain evidence="2 3">CFH S0057</strain>
    </source>
</reference>
<name>A0ABX8CKW7_9NOCA</name>
<dbReference type="InterPro" id="IPR045247">
    <property type="entry name" value="Oye-like"/>
</dbReference>
<organism evidence="2 3">
    <name type="scientific">Nocardia tengchongensis</name>
    <dbReference type="NCBI Taxonomy" id="2055889"/>
    <lineage>
        <taxon>Bacteria</taxon>
        <taxon>Bacillati</taxon>
        <taxon>Actinomycetota</taxon>
        <taxon>Actinomycetes</taxon>
        <taxon>Mycobacteriales</taxon>
        <taxon>Nocardiaceae</taxon>
        <taxon>Nocardia</taxon>
    </lineage>
</organism>
<keyword evidence="3" id="KW-1185">Reference proteome</keyword>
<dbReference type="PANTHER" id="PTHR22893">
    <property type="entry name" value="NADH OXIDOREDUCTASE-RELATED"/>
    <property type="match status" value="1"/>
</dbReference>
<accession>A0ABX8CKW7</accession>
<dbReference type="EMBL" id="CP074371">
    <property type="protein sequence ID" value="QVI20601.1"/>
    <property type="molecule type" value="Genomic_DNA"/>
</dbReference>
<gene>
    <name evidence="2" type="ORF">KHQ06_31425</name>
</gene>
<dbReference type="InterPro" id="IPR013785">
    <property type="entry name" value="Aldolase_TIM"/>
</dbReference>
<dbReference type="PANTHER" id="PTHR22893:SF91">
    <property type="entry name" value="NADPH DEHYDROGENASE 2-RELATED"/>
    <property type="match status" value="1"/>
</dbReference>
<dbReference type="Gene3D" id="3.20.20.70">
    <property type="entry name" value="Aldolase class I"/>
    <property type="match status" value="1"/>
</dbReference>
<evidence type="ECO:0000313" key="3">
    <source>
        <dbReference type="Proteomes" id="UP000683310"/>
    </source>
</evidence>
<sequence>MTNNDLFTTGRLGSLKLPNQLVMAPMTRNRAAADGTPTELMATYYTQRASAGLIIAEAATPNQVGLTYPNIPAIYTDSHIQGWRRVTDSVRAAGGRVVLQLQHGGRVGHPDNSGLTPVAPSPIALPDTVHTPTGHQEAVTPRELTVDEIQDTVTDFATAARNAVAAGFDGVEIHSANGYLLHQFLSDNTNQRGDGYGGSIANRIRFTLEVVDAVIAAIGAERVGVRIAPGVNVNGIAESDTDELYPALVAALAQRQPAYLHVVFADPDSVLFQQIRTLWPTTLIANPNLGWGVPLPADGGAAAAQGLLAAGADLVSLGRSFLANPDLVQRLRIGAPLNTVRDAHLMYVGGEEGYTDYPMLADSTAYAA</sequence>
<dbReference type="CDD" id="cd02933">
    <property type="entry name" value="OYE_like_FMN"/>
    <property type="match status" value="1"/>
</dbReference>
<protein>
    <submittedName>
        <fullName evidence="2">Alkene reductase</fullName>
    </submittedName>
</protein>
<dbReference type="Pfam" id="PF00724">
    <property type="entry name" value="Oxidored_FMN"/>
    <property type="match status" value="1"/>
</dbReference>
<evidence type="ECO:0000313" key="2">
    <source>
        <dbReference type="EMBL" id="QVI20601.1"/>
    </source>
</evidence>
<proteinExistence type="predicted"/>
<feature type="domain" description="NADH:flavin oxidoreductase/NADH oxidase N-terminal" evidence="1">
    <location>
        <begin position="6"/>
        <end position="337"/>
    </location>
</feature>
<dbReference type="Proteomes" id="UP000683310">
    <property type="component" value="Chromosome"/>
</dbReference>
<evidence type="ECO:0000259" key="1">
    <source>
        <dbReference type="Pfam" id="PF00724"/>
    </source>
</evidence>
<dbReference type="InterPro" id="IPR001155">
    <property type="entry name" value="OxRdtase_FMN_N"/>
</dbReference>
<dbReference type="SUPFAM" id="SSF51395">
    <property type="entry name" value="FMN-linked oxidoreductases"/>
    <property type="match status" value="1"/>
</dbReference>